<feature type="domain" description="MATH" evidence="1">
    <location>
        <begin position="285"/>
        <end position="397"/>
    </location>
</feature>
<feature type="domain" description="MATH" evidence="1">
    <location>
        <begin position="468"/>
        <end position="600"/>
    </location>
</feature>
<feature type="domain" description="MATH" evidence="1">
    <location>
        <begin position="620"/>
        <end position="745"/>
    </location>
</feature>
<dbReference type="EMBL" id="CP133618">
    <property type="protein sequence ID" value="WMV38925.1"/>
    <property type="molecule type" value="Genomic_DNA"/>
</dbReference>
<evidence type="ECO:0000259" key="1">
    <source>
        <dbReference type="PROSITE" id="PS50144"/>
    </source>
</evidence>
<dbReference type="CDD" id="cd00121">
    <property type="entry name" value="MATH"/>
    <property type="match status" value="5"/>
</dbReference>
<organism evidence="2 3">
    <name type="scientific">Solanum verrucosum</name>
    <dbReference type="NCBI Taxonomy" id="315347"/>
    <lineage>
        <taxon>Eukaryota</taxon>
        <taxon>Viridiplantae</taxon>
        <taxon>Streptophyta</taxon>
        <taxon>Embryophyta</taxon>
        <taxon>Tracheophyta</taxon>
        <taxon>Spermatophyta</taxon>
        <taxon>Magnoliopsida</taxon>
        <taxon>eudicotyledons</taxon>
        <taxon>Gunneridae</taxon>
        <taxon>Pentapetalae</taxon>
        <taxon>asterids</taxon>
        <taxon>lamiids</taxon>
        <taxon>Solanales</taxon>
        <taxon>Solanaceae</taxon>
        <taxon>Solanoideae</taxon>
        <taxon>Solaneae</taxon>
        <taxon>Solanum</taxon>
    </lineage>
</organism>
<feature type="domain" description="MATH" evidence="1">
    <location>
        <begin position="1"/>
        <end position="139"/>
    </location>
</feature>
<dbReference type="InterPro" id="IPR002083">
    <property type="entry name" value="MATH/TRAF_dom"/>
</dbReference>
<dbReference type="PANTHER" id="PTHR46162:SF57">
    <property type="entry name" value="MEPRIN AND TRAF HOMOLOGY DOMAIN-CONTAINING PROTEIN _ MATH DOMAIN-CONTAINING PROTEIN"/>
    <property type="match status" value="1"/>
</dbReference>
<dbReference type="PROSITE" id="PS50144">
    <property type="entry name" value="MATH"/>
    <property type="match status" value="5"/>
</dbReference>
<sequence>METKLAKTEKPEIDKSHLDERKRMAYCVRVSAGEEEEAIQKMIIYPDGNTHENGSGHISVYLAISGTTSLPANWEVNAIFTFFLFNQLRDNYLSVRGKMRHFQPIKSIWGLPKFLSHNTFKEASNGYLVDDKCVLGAELFIVQRQAIGECLSMVKSTDSFKREWKICNFSKLGENWVSEEFTVGGYKWKLSLYPKGNANNEGCDISIFLKSVDAKDFDHHEKVKVNGSINLKDQTNGGCKKLSCLAVLHSLVIGEHSARRYVIGEAVNAILYPIKMAMEVRDASPAHYLLKIESFSLLSESGIDKFESNEFEACGHKWKMIIYPDGNTHENGSGHISVYLAICGTNSLPAGWACGKMRRFQSIKSFWGLAKFISPNTFKEASNGYLVDDKCVLGAEIFVVQRQTIGECLSMVKSTDSFKREWKICNFSNLGEEWFIEEFNVDDYKWKLWLFPKGNGNKVAMEVRDASPAHYLLKIESFSLLSESGIDKFESNEFEAGGHKWRMIVYPDGNTDENGSGHISVYLAISGTTSLPANWEVNAIFTFFLFNQLRDNYLSVRGKMRHFQPIKSIWGLPKFLSHNTFKEASNGYLVDDKCVLGAELFIVQRQAIGECLSMVKSTDSFKREWKICNFSKLGENWVSEEFTVGGYKWKLSLYPKGNANNEGCDISIFLKSVDAKDFDHHEKVKVNGSINLKDQTNGGRKKLPYCIWFSTTIQSWGFPGLAVLHSLVRGEHSVRVNFVLLPWPLYVIGEVVNAHFISN</sequence>
<dbReference type="SUPFAM" id="SSF49599">
    <property type="entry name" value="TRAF domain-like"/>
    <property type="match status" value="6"/>
</dbReference>
<feature type="domain" description="MATH" evidence="1">
    <location>
        <begin position="159"/>
        <end position="209"/>
    </location>
</feature>
<accession>A0AAF0U484</accession>
<dbReference type="Proteomes" id="UP001234989">
    <property type="component" value="Chromosome 7"/>
</dbReference>
<keyword evidence="3" id="KW-1185">Reference proteome</keyword>
<dbReference type="InterPro" id="IPR008974">
    <property type="entry name" value="TRAF-like"/>
</dbReference>
<dbReference type="AlphaFoldDB" id="A0AAF0U484"/>
<gene>
    <name evidence="2" type="ORF">MTR67_032310</name>
</gene>
<protein>
    <recommendedName>
        <fullName evidence="1">MATH domain-containing protein</fullName>
    </recommendedName>
</protein>
<evidence type="ECO:0000313" key="2">
    <source>
        <dbReference type="EMBL" id="WMV38925.1"/>
    </source>
</evidence>
<dbReference type="Pfam" id="PF22486">
    <property type="entry name" value="MATH_2"/>
    <property type="match status" value="5"/>
</dbReference>
<reference evidence="2" key="1">
    <citation type="submission" date="2023-08" db="EMBL/GenBank/DDBJ databases">
        <title>A de novo genome assembly of Solanum verrucosum Schlechtendal, a Mexican diploid species geographically isolated from the other diploid A-genome species in potato relatives.</title>
        <authorList>
            <person name="Hosaka K."/>
        </authorList>
    </citation>
    <scope>NUCLEOTIDE SEQUENCE</scope>
    <source>
        <tissue evidence="2">Young leaves</tissue>
    </source>
</reference>
<proteinExistence type="predicted"/>
<dbReference type="SMART" id="SM00061">
    <property type="entry name" value="MATH"/>
    <property type="match status" value="5"/>
</dbReference>
<dbReference type="PANTHER" id="PTHR46162">
    <property type="entry name" value="TRAF-LIKE FAMILY PROTEIN"/>
    <property type="match status" value="1"/>
</dbReference>
<evidence type="ECO:0000313" key="3">
    <source>
        <dbReference type="Proteomes" id="UP001234989"/>
    </source>
</evidence>
<name>A0AAF0U484_SOLVR</name>
<dbReference type="Gene3D" id="2.60.210.10">
    <property type="entry name" value="Apoptosis, Tumor Necrosis Factor Receptor Associated Protein 2, Chain A"/>
    <property type="match status" value="7"/>
</dbReference>